<sequence length="116" mass="12838">MTTIYGIPNCSTVKKARQWLADQAIDATFHDFKKQGVPGPALAEWVQKAGLDTVLNRKGTTWRGLSDSDKAQADTPQGALALLSANPSLIKRPVLEHKGQLLIGFDESRYREVFDR</sequence>
<dbReference type="PROSITE" id="PS51353">
    <property type="entry name" value="ARSC"/>
    <property type="match status" value="1"/>
</dbReference>
<dbReference type="InterPro" id="IPR036249">
    <property type="entry name" value="Thioredoxin-like_sf"/>
</dbReference>
<reference evidence="4" key="1">
    <citation type="submission" date="2015-08" db="EMBL/GenBank/DDBJ databases">
        <authorList>
            <person name="Varghese N."/>
        </authorList>
    </citation>
    <scope>NUCLEOTIDE SEQUENCE [LARGE SCALE GENOMIC DNA]</scope>
    <source>
        <strain evidence="4">DSM 17901</strain>
    </source>
</reference>
<dbReference type="Proteomes" id="UP000243535">
    <property type="component" value="Unassembled WGS sequence"/>
</dbReference>
<protein>
    <submittedName>
        <fullName evidence="3">Transcriptional regulator, Spx/MgsR family</fullName>
    </submittedName>
</protein>
<accession>A0A0K6GTY8</accession>
<dbReference type="PANTHER" id="PTHR30041:SF8">
    <property type="entry name" value="PROTEIN YFFB"/>
    <property type="match status" value="1"/>
</dbReference>
<evidence type="ECO:0000256" key="2">
    <source>
        <dbReference type="PROSITE-ProRule" id="PRU01282"/>
    </source>
</evidence>
<dbReference type="CDD" id="cd03035">
    <property type="entry name" value="ArsC_Yffb"/>
    <property type="match status" value="1"/>
</dbReference>
<dbReference type="AlphaFoldDB" id="A0A0K6GTY8"/>
<dbReference type="RefSeq" id="WP_054285056.1">
    <property type="nucleotide sequence ID" value="NZ_CYHA01000002.1"/>
</dbReference>
<dbReference type="Pfam" id="PF03960">
    <property type="entry name" value="ArsC"/>
    <property type="match status" value="1"/>
</dbReference>
<proteinExistence type="inferred from homology"/>
<dbReference type="PANTHER" id="PTHR30041">
    <property type="entry name" value="ARSENATE REDUCTASE"/>
    <property type="match status" value="1"/>
</dbReference>
<dbReference type="SUPFAM" id="SSF52833">
    <property type="entry name" value="Thioredoxin-like"/>
    <property type="match status" value="1"/>
</dbReference>
<dbReference type="InterPro" id="IPR006660">
    <property type="entry name" value="Arsenate_reductase-like"/>
</dbReference>
<evidence type="ECO:0000313" key="4">
    <source>
        <dbReference type="Proteomes" id="UP000243535"/>
    </source>
</evidence>
<comment type="similarity">
    <text evidence="1 2">Belongs to the ArsC family.</text>
</comment>
<keyword evidence="4" id="KW-1185">Reference proteome</keyword>
<dbReference type="OrthoDB" id="9803749at2"/>
<evidence type="ECO:0000256" key="1">
    <source>
        <dbReference type="ARBA" id="ARBA00007198"/>
    </source>
</evidence>
<dbReference type="NCBIfam" id="TIGR01617">
    <property type="entry name" value="arsC_related"/>
    <property type="match status" value="1"/>
</dbReference>
<evidence type="ECO:0000313" key="3">
    <source>
        <dbReference type="EMBL" id="CUA82235.1"/>
    </source>
</evidence>
<gene>
    <name evidence="3" type="ORF">Ga0061063_1100</name>
</gene>
<dbReference type="EMBL" id="CYHA01000002">
    <property type="protein sequence ID" value="CUA82235.1"/>
    <property type="molecule type" value="Genomic_DNA"/>
</dbReference>
<dbReference type="InterPro" id="IPR006504">
    <property type="entry name" value="Tscrpt_reg_Spx/MgsR"/>
</dbReference>
<organism evidence="3 4">
    <name type="scientific">Gulbenkiania indica</name>
    <dbReference type="NCBI Taxonomy" id="375574"/>
    <lineage>
        <taxon>Bacteria</taxon>
        <taxon>Pseudomonadati</taxon>
        <taxon>Pseudomonadota</taxon>
        <taxon>Betaproteobacteria</taxon>
        <taxon>Neisseriales</taxon>
        <taxon>Chromobacteriaceae</taxon>
        <taxon>Gulbenkiania</taxon>
    </lineage>
</organism>
<dbReference type="STRING" id="375574.GCA_001418035_00893"/>
<dbReference type="Gene3D" id="3.40.30.10">
    <property type="entry name" value="Glutaredoxin"/>
    <property type="match status" value="1"/>
</dbReference>
<name>A0A0K6GTY8_9NEIS</name>